<organism evidence="1 2">
    <name type="scientific">Stylosanthes scabra</name>
    <dbReference type="NCBI Taxonomy" id="79078"/>
    <lineage>
        <taxon>Eukaryota</taxon>
        <taxon>Viridiplantae</taxon>
        <taxon>Streptophyta</taxon>
        <taxon>Embryophyta</taxon>
        <taxon>Tracheophyta</taxon>
        <taxon>Spermatophyta</taxon>
        <taxon>Magnoliopsida</taxon>
        <taxon>eudicotyledons</taxon>
        <taxon>Gunneridae</taxon>
        <taxon>Pentapetalae</taxon>
        <taxon>rosids</taxon>
        <taxon>fabids</taxon>
        <taxon>Fabales</taxon>
        <taxon>Fabaceae</taxon>
        <taxon>Papilionoideae</taxon>
        <taxon>50 kb inversion clade</taxon>
        <taxon>dalbergioids sensu lato</taxon>
        <taxon>Dalbergieae</taxon>
        <taxon>Pterocarpus clade</taxon>
        <taxon>Stylosanthes</taxon>
    </lineage>
</organism>
<sequence length="86" mass="8704">MGLQWRSRTYMTANGNETAGEGLGCDADGATGCDGDGASNAEDDARGVVGGRDAALLCEGGGVTRSVDGVLSSALELMAEYHQHTP</sequence>
<dbReference type="Proteomes" id="UP001341840">
    <property type="component" value="Unassembled WGS sequence"/>
</dbReference>
<accession>A0ABU6UW90</accession>
<protein>
    <submittedName>
        <fullName evidence="1">Uncharacterized protein</fullName>
    </submittedName>
</protein>
<keyword evidence="2" id="KW-1185">Reference proteome</keyword>
<comment type="caution">
    <text evidence="1">The sequence shown here is derived from an EMBL/GenBank/DDBJ whole genome shotgun (WGS) entry which is preliminary data.</text>
</comment>
<name>A0ABU6UW90_9FABA</name>
<proteinExistence type="predicted"/>
<reference evidence="1 2" key="1">
    <citation type="journal article" date="2023" name="Plants (Basel)">
        <title>Bridging the Gap: Combining Genomics and Transcriptomics Approaches to Understand Stylosanthes scabra, an Orphan Legume from the Brazilian Caatinga.</title>
        <authorList>
            <person name="Ferreira-Neto J.R.C."/>
            <person name="da Silva M.D."/>
            <person name="Binneck E."/>
            <person name="de Melo N.F."/>
            <person name="da Silva R.H."/>
            <person name="de Melo A.L.T.M."/>
            <person name="Pandolfi V."/>
            <person name="Bustamante F.O."/>
            <person name="Brasileiro-Vidal A.C."/>
            <person name="Benko-Iseppon A.M."/>
        </authorList>
    </citation>
    <scope>NUCLEOTIDE SEQUENCE [LARGE SCALE GENOMIC DNA]</scope>
    <source>
        <tissue evidence="1">Leaves</tissue>
    </source>
</reference>
<dbReference type="EMBL" id="JASCZI010123746">
    <property type="protein sequence ID" value="MED6165601.1"/>
    <property type="molecule type" value="Genomic_DNA"/>
</dbReference>
<evidence type="ECO:0000313" key="1">
    <source>
        <dbReference type="EMBL" id="MED6165601.1"/>
    </source>
</evidence>
<evidence type="ECO:0000313" key="2">
    <source>
        <dbReference type="Proteomes" id="UP001341840"/>
    </source>
</evidence>
<gene>
    <name evidence="1" type="ORF">PIB30_101158</name>
</gene>